<gene>
    <name evidence="2" type="ORF">ENV52_01270</name>
</gene>
<dbReference type="AlphaFoldDB" id="A0A7V6DNM9"/>
<dbReference type="CDD" id="cd00592">
    <property type="entry name" value="HTH_MerR-like"/>
    <property type="match status" value="1"/>
</dbReference>
<evidence type="ECO:0000259" key="1">
    <source>
        <dbReference type="Pfam" id="PF13411"/>
    </source>
</evidence>
<feature type="domain" description="HTH merR-type" evidence="1">
    <location>
        <begin position="49"/>
        <end position="105"/>
    </location>
</feature>
<dbReference type="EMBL" id="DTGR01000024">
    <property type="protein sequence ID" value="HHS28316.1"/>
    <property type="molecule type" value="Genomic_DNA"/>
</dbReference>
<organism evidence="2">
    <name type="scientific">Desulfobacca acetoxidans</name>
    <dbReference type="NCBI Taxonomy" id="60893"/>
    <lineage>
        <taxon>Bacteria</taxon>
        <taxon>Pseudomonadati</taxon>
        <taxon>Thermodesulfobacteriota</taxon>
        <taxon>Desulfobaccia</taxon>
        <taxon>Desulfobaccales</taxon>
        <taxon>Desulfobaccaceae</taxon>
        <taxon>Desulfobacca</taxon>
    </lineage>
</organism>
<dbReference type="GO" id="GO:0003677">
    <property type="term" value="F:DNA binding"/>
    <property type="evidence" value="ECO:0007669"/>
    <property type="project" value="InterPro"/>
</dbReference>
<dbReference type="Gene3D" id="1.10.1660.10">
    <property type="match status" value="1"/>
</dbReference>
<dbReference type="SUPFAM" id="SSF46955">
    <property type="entry name" value="Putative DNA-binding domain"/>
    <property type="match status" value="1"/>
</dbReference>
<accession>A0A7V6DNM9</accession>
<dbReference type="InterPro" id="IPR000551">
    <property type="entry name" value="MerR-type_HTH_dom"/>
</dbReference>
<dbReference type="GO" id="GO:0006355">
    <property type="term" value="P:regulation of DNA-templated transcription"/>
    <property type="evidence" value="ECO:0007669"/>
    <property type="project" value="InterPro"/>
</dbReference>
<proteinExistence type="predicted"/>
<comment type="caution">
    <text evidence="2">The sequence shown here is derived from an EMBL/GenBank/DDBJ whole genome shotgun (WGS) entry which is preliminary data.</text>
</comment>
<evidence type="ECO:0000313" key="2">
    <source>
        <dbReference type="EMBL" id="HHS28316.1"/>
    </source>
</evidence>
<reference evidence="2" key="1">
    <citation type="journal article" date="2020" name="mSystems">
        <title>Genome- and Community-Level Interaction Insights into Carbon Utilization and Element Cycling Functions of Hydrothermarchaeota in Hydrothermal Sediment.</title>
        <authorList>
            <person name="Zhou Z."/>
            <person name="Liu Y."/>
            <person name="Xu W."/>
            <person name="Pan J."/>
            <person name="Luo Z.H."/>
            <person name="Li M."/>
        </authorList>
    </citation>
    <scope>NUCLEOTIDE SEQUENCE [LARGE SCALE GENOMIC DNA]</scope>
    <source>
        <strain evidence="2">SpSt-767</strain>
    </source>
</reference>
<sequence length="222" mass="25581">MRIFAASKELEKHRGRNDIRLDELVEIANHLISQVVPEQPSKRVSETLSERTLRYYITEGLVDRPLGKEGAVTLYGYRHLLQILAVKLLQGSYLPIRAIREVLADKNNEELEMILADGLEELVMLPEQALRRPFRIIPPGRMASLNRQWLMLREPKVPVKLDVTTPTLAFEREPSVPAGISWERFVLGDGIELHVRTDRRGNLRRSEIRRMVARLLHSLKGK</sequence>
<name>A0A7V6DNM9_9BACT</name>
<dbReference type="InterPro" id="IPR009061">
    <property type="entry name" value="DNA-bd_dom_put_sf"/>
</dbReference>
<dbReference type="Pfam" id="PF13411">
    <property type="entry name" value="MerR_1"/>
    <property type="match status" value="1"/>
</dbReference>
<protein>
    <submittedName>
        <fullName evidence="2">MerR family transcriptional regulator</fullName>
    </submittedName>
</protein>